<dbReference type="InParanoid" id="A0A7J7DSM1"/>
<dbReference type="InterPro" id="IPR022742">
    <property type="entry name" value="Hydrolase_4"/>
</dbReference>
<organism evidence="2 3">
    <name type="scientific">Tripterygium wilfordii</name>
    <name type="common">Thunder God vine</name>
    <dbReference type="NCBI Taxonomy" id="458696"/>
    <lineage>
        <taxon>Eukaryota</taxon>
        <taxon>Viridiplantae</taxon>
        <taxon>Streptophyta</taxon>
        <taxon>Embryophyta</taxon>
        <taxon>Tracheophyta</taxon>
        <taxon>Spermatophyta</taxon>
        <taxon>Magnoliopsida</taxon>
        <taxon>eudicotyledons</taxon>
        <taxon>Gunneridae</taxon>
        <taxon>Pentapetalae</taxon>
        <taxon>rosids</taxon>
        <taxon>fabids</taxon>
        <taxon>Celastrales</taxon>
        <taxon>Celastraceae</taxon>
        <taxon>Tripterygium</taxon>
    </lineage>
</organism>
<dbReference type="EMBL" id="JAAARO010000004">
    <property type="protein sequence ID" value="KAF5749126.1"/>
    <property type="molecule type" value="Genomic_DNA"/>
</dbReference>
<evidence type="ECO:0000313" key="3">
    <source>
        <dbReference type="Proteomes" id="UP000593562"/>
    </source>
</evidence>
<dbReference type="Pfam" id="PF12146">
    <property type="entry name" value="Hydrolase_4"/>
    <property type="match status" value="1"/>
</dbReference>
<dbReference type="Gene3D" id="3.40.50.1820">
    <property type="entry name" value="alpha/beta hydrolase"/>
    <property type="match status" value="1"/>
</dbReference>
<accession>A0A7J7DSM1</accession>
<dbReference type="Proteomes" id="UP000593562">
    <property type="component" value="Unassembled WGS sequence"/>
</dbReference>
<gene>
    <name evidence="2" type="ORF">HS088_TW04G01089</name>
</gene>
<comment type="caution">
    <text evidence="2">The sequence shown here is derived from an EMBL/GenBank/DDBJ whole genome shotgun (WGS) entry which is preliminary data.</text>
</comment>
<name>A0A7J7DSM1_TRIWF</name>
<dbReference type="InterPro" id="IPR029058">
    <property type="entry name" value="AB_hydrolase_fold"/>
</dbReference>
<dbReference type="AlphaFoldDB" id="A0A7J7DSM1"/>
<feature type="domain" description="Serine aminopeptidase S33" evidence="1">
    <location>
        <begin position="36"/>
        <end position="123"/>
    </location>
</feature>
<sequence length="159" mass="17991">MMYVLGSGCIKKKIVWRFRNSVSSEGGNGYQSHINGNCGRYAQFAKQLTTRNFGVSAMDWIGLQECSRLSIVLFSCSDNQRNLTMNRRTFLEKVQTDNPGIPGFLFGHSTGGAVVLKEAARNSNGKAAHSEWRNYDDFYESLWFVQRGILITFRSIIFV</sequence>
<keyword evidence="3" id="KW-1185">Reference proteome</keyword>
<dbReference type="SUPFAM" id="SSF53474">
    <property type="entry name" value="alpha/beta-Hydrolases"/>
    <property type="match status" value="1"/>
</dbReference>
<evidence type="ECO:0000259" key="1">
    <source>
        <dbReference type="Pfam" id="PF12146"/>
    </source>
</evidence>
<evidence type="ECO:0000313" key="2">
    <source>
        <dbReference type="EMBL" id="KAF5749126.1"/>
    </source>
</evidence>
<reference evidence="2 3" key="1">
    <citation type="journal article" date="2020" name="Nat. Commun.">
        <title>Genome of Tripterygium wilfordii and identification of cytochrome P450 involved in triptolide biosynthesis.</title>
        <authorList>
            <person name="Tu L."/>
            <person name="Su P."/>
            <person name="Zhang Z."/>
            <person name="Gao L."/>
            <person name="Wang J."/>
            <person name="Hu T."/>
            <person name="Zhou J."/>
            <person name="Zhang Y."/>
            <person name="Zhao Y."/>
            <person name="Liu Y."/>
            <person name="Song Y."/>
            <person name="Tong Y."/>
            <person name="Lu Y."/>
            <person name="Yang J."/>
            <person name="Xu C."/>
            <person name="Jia M."/>
            <person name="Peters R.J."/>
            <person name="Huang L."/>
            <person name="Gao W."/>
        </authorList>
    </citation>
    <scope>NUCLEOTIDE SEQUENCE [LARGE SCALE GENOMIC DNA]</scope>
    <source>
        <strain evidence="3">cv. XIE 37</strain>
        <tissue evidence="2">Leaf</tissue>
    </source>
</reference>
<protein>
    <recommendedName>
        <fullName evidence="1">Serine aminopeptidase S33 domain-containing protein</fullName>
    </recommendedName>
</protein>
<proteinExistence type="predicted"/>